<dbReference type="CDD" id="cd02231">
    <property type="entry name" value="cupin_BLL6423-like"/>
    <property type="match status" value="1"/>
</dbReference>
<sequence>MSTELPSINRYITAHDRNGKAFFSTRVPEPMPKQVVNSTPFCLAYTSNEFPAQLSEDADIKKYEANLTTPPGLAISTGTICRIVDFPPAAESPMHRTVSLDYGVVLEGEV</sequence>
<accession>A0A9X0BHH5</accession>
<gene>
    <name evidence="1" type="ORF">N7530_010361</name>
</gene>
<proteinExistence type="predicted"/>
<dbReference type="PANTHER" id="PTHR36156">
    <property type="entry name" value="SLR2101 PROTEIN"/>
    <property type="match status" value="1"/>
</dbReference>
<dbReference type="OrthoDB" id="5840532at2759"/>
<dbReference type="PANTHER" id="PTHR36156:SF3">
    <property type="entry name" value="CUPIN 2 CONSERVED BARREL DOMAIN-CONTAINING PROTEIN"/>
    <property type="match status" value="1"/>
</dbReference>
<dbReference type="InterPro" id="IPR014710">
    <property type="entry name" value="RmlC-like_jellyroll"/>
</dbReference>
<evidence type="ECO:0000313" key="1">
    <source>
        <dbReference type="EMBL" id="KAJ5462156.1"/>
    </source>
</evidence>
<organism evidence="1 2">
    <name type="scientific">Penicillium desertorum</name>
    <dbReference type="NCBI Taxonomy" id="1303715"/>
    <lineage>
        <taxon>Eukaryota</taxon>
        <taxon>Fungi</taxon>
        <taxon>Dikarya</taxon>
        <taxon>Ascomycota</taxon>
        <taxon>Pezizomycotina</taxon>
        <taxon>Eurotiomycetes</taxon>
        <taxon>Eurotiomycetidae</taxon>
        <taxon>Eurotiales</taxon>
        <taxon>Aspergillaceae</taxon>
        <taxon>Penicillium</taxon>
    </lineage>
</organism>
<name>A0A9X0BHH5_9EURO</name>
<dbReference type="Gene3D" id="2.60.120.10">
    <property type="entry name" value="Jelly Rolls"/>
    <property type="match status" value="1"/>
</dbReference>
<comment type="caution">
    <text evidence="1">The sequence shown here is derived from an EMBL/GenBank/DDBJ whole genome shotgun (WGS) entry which is preliminary data.</text>
</comment>
<keyword evidence="2" id="KW-1185">Reference proteome</keyword>
<reference evidence="1" key="2">
    <citation type="journal article" date="2023" name="IMA Fungus">
        <title>Comparative genomic study of the Penicillium genus elucidates a diverse pangenome and 15 lateral gene transfer events.</title>
        <authorList>
            <person name="Petersen C."/>
            <person name="Sorensen T."/>
            <person name="Nielsen M.R."/>
            <person name="Sondergaard T.E."/>
            <person name="Sorensen J.L."/>
            <person name="Fitzpatrick D.A."/>
            <person name="Frisvad J.C."/>
            <person name="Nielsen K.L."/>
        </authorList>
    </citation>
    <scope>NUCLEOTIDE SEQUENCE</scope>
    <source>
        <strain evidence="1">IBT 17660</strain>
    </source>
</reference>
<dbReference type="Proteomes" id="UP001147760">
    <property type="component" value="Unassembled WGS sequence"/>
</dbReference>
<evidence type="ECO:0000313" key="2">
    <source>
        <dbReference type="Proteomes" id="UP001147760"/>
    </source>
</evidence>
<protein>
    <submittedName>
        <fullName evidence="1">Uncharacterized protein</fullName>
    </submittedName>
</protein>
<dbReference type="EMBL" id="JAPWDO010000007">
    <property type="protein sequence ID" value="KAJ5462156.1"/>
    <property type="molecule type" value="Genomic_DNA"/>
</dbReference>
<dbReference type="InterPro" id="IPR047142">
    <property type="entry name" value="OryJ/VirC-like"/>
</dbReference>
<reference evidence="1" key="1">
    <citation type="submission" date="2022-12" db="EMBL/GenBank/DDBJ databases">
        <authorList>
            <person name="Petersen C."/>
        </authorList>
    </citation>
    <scope>NUCLEOTIDE SEQUENCE</scope>
    <source>
        <strain evidence="1">IBT 17660</strain>
    </source>
</reference>
<dbReference type="AlphaFoldDB" id="A0A9X0BHH5"/>